<feature type="compositionally biased region" description="Polar residues" evidence="1">
    <location>
        <begin position="340"/>
        <end position="353"/>
    </location>
</feature>
<feature type="compositionally biased region" description="Polar residues" evidence="1">
    <location>
        <begin position="236"/>
        <end position="259"/>
    </location>
</feature>
<feature type="compositionally biased region" description="Polar residues" evidence="1">
    <location>
        <begin position="885"/>
        <end position="916"/>
    </location>
</feature>
<feature type="region of interest" description="Disordered" evidence="1">
    <location>
        <begin position="1130"/>
        <end position="1155"/>
    </location>
</feature>
<dbReference type="EMBL" id="QZBU01001113">
    <property type="protein sequence ID" value="TIA56055.1"/>
    <property type="molecule type" value="Genomic_DNA"/>
</dbReference>
<feature type="compositionally biased region" description="Basic and acidic residues" evidence="1">
    <location>
        <begin position="651"/>
        <end position="671"/>
    </location>
</feature>
<feature type="region of interest" description="Disordered" evidence="1">
    <location>
        <begin position="1169"/>
        <end position="1230"/>
    </location>
</feature>
<feature type="compositionally biased region" description="Basic and acidic residues" evidence="1">
    <location>
        <begin position="179"/>
        <end position="194"/>
    </location>
</feature>
<feature type="compositionally biased region" description="Polar residues" evidence="1">
    <location>
        <begin position="296"/>
        <end position="306"/>
    </location>
</feature>
<feature type="compositionally biased region" description="Low complexity" evidence="1">
    <location>
        <begin position="359"/>
        <end position="372"/>
    </location>
</feature>
<reference evidence="2 3" key="1">
    <citation type="submission" date="2018-10" db="EMBL/GenBank/DDBJ databases">
        <title>Fifty Aureobasidium pullulans genomes reveal a recombining polyextremotolerant generalist.</title>
        <authorList>
            <person name="Gostincar C."/>
            <person name="Turk M."/>
            <person name="Zajc J."/>
            <person name="Gunde-Cimerman N."/>
        </authorList>
    </citation>
    <scope>NUCLEOTIDE SEQUENCE [LARGE SCALE GENOMIC DNA]</scope>
    <source>
        <strain evidence="2 3">EXF-3380</strain>
    </source>
</reference>
<feature type="compositionally biased region" description="Basic and acidic residues" evidence="1">
    <location>
        <begin position="373"/>
        <end position="390"/>
    </location>
</feature>
<feature type="compositionally biased region" description="Low complexity" evidence="1">
    <location>
        <begin position="785"/>
        <end position="801"/>
    </location>
</feature>
<feature type="region of interest" description="Disordered" evidence="1">
    <location>
        <begin position="176"/>
        <end position="752"/>
    </location>
</feature>
<evidence type="ECO:0000313" key="3">
    <source>
        <dbReference type="Proteomes" id="UP000304947"/>
    </source>
</evidence>
<proteinExistence type="predicted"/>
<feature type="compositionally biased region" description="Low complexity" evidence="1">
    <location>
        <begin position="584"/>
        <end position="593"/>
    </location>
</feature>
<feature type="region of interest" description="Disordered" evidence="1">
    <location>
        <begin position="779"/>
        <end position="1065"/>
    </location>
</feature>
<evidence type="ECO:0000256" key="1">
    <source>
        <dbReference type="SAM" id="MobiDB-lite"/>
    </source>
</evidence>
<feature type="compositionally biased region" description="Acidic residues" evidence="1">
    <location>
        <begin position="627"/>
        <end position="639"/>
    </location>
</feature>
<feature type="compositionally biased region" description="Basic and acidic residues" evidence="1">
    <location>
        <begin position="499"/>
        <end position="510"/>
    </location>
</feature>
<comment type="caution">
    <text evidence="2">The sequence shown here is derived from an EMBL/GenBank/DDBJ whole genome shotgun (WGS) entry which is preliminary data.</text>
</comment>
<feature type="compositionally biased region" description="Low complexity" evidence="1">
    <location>
        <begin position="411"/>
        <end position="420"/>
    </location>
</feature>
<organism evidence="2 3">
    <name type="scientific">Aureobasidium pullulans</name>
    <name type="common">Black yeast</name>
    <name type="synonym">Pullularia pullulans</name>
    <dbReference type="NCBI Taxonomy" id="5580"/>
    <lineage>
        <taxon>Eukaryota</taxon>
        <taxon>Fungi</taxon>
        <taxon>Dikarya</taxon>
        <taxon>Ascomycota</taxon>
        <taxon>Pezizomycotina</taxon>
        <taxon>Dothideomycetes</taxon>
        <taxon>Dothideomycetidae</taxon>
        <taxon>Dothideales</taxon>
        <taxon>Saccotheciaceae</taxon>
        <taxon>Aureobasidium</taxon>
    </lineage>
</organism>
<feature type="region of interest" description="Disordered" evidence="1">
    <location>
        <begin position="1086"/>
        <end position="1108"/>
    </location>
</feature>
<dbReference type="Proteomes" id="UP000304947">
    <property type="component" value="Unassembled WGS sequence"/>
</dbReference>
<evidence type="ECO:0000313" key="2">
    <source>
        <dbReference type="EMBL" id="TIA56055.1"/>
    </source>
</evidence>
<accession>A0A4T0D8J9</accession>
<feature type="compositionally biased region" description="Low complexity" evidence="1">
    <location>
        <begin position="277"/>
        <end position="295"/>
    </location>
</feature>
<protein>
    <submittedName>
        <fullName evidence="2">Uncharacterized protein</fullName>
    </submittedName>
</protein>
<feature type="compositionally biased region" description="Acidic residues" evidence="1">
    <location>
        <begin position="442"/>
        <end position="452"/>
    </location>
</feature>
<sequence length="1358" mass="148974">MAPVTSHRLIEATFKYPINANSNPTPVKTPSQEAYTQVARSPVILRKPRYIVPSQEDIVQDSLERHPPKPAHQPKSLPNLFEATTPVGNDQTVRDSYGAKSVASDPPSQSQPSSTQRPSVGAHLPDQGLSENNLVDHSIQVDHFAHSPFENVIQNDTVQPQTFESVESQKDVALTESLKVQRVEHIPSDDNEHDEHDEDIADCIQVRIPPSAKLDTTKSSTGDISASRQDEEIDSKTSLNPTGTSQRGASAKTAPTTPSMAPKASISKGTSKSKTPANQSQKRASQSRSSQPPNSEITNRGETSATVLLRQMRAGATSQNDVRRQVLDPAPPHLSVAPTKPSQKASARPSQATIKKPSVKTSRQSQVKSQVRSQDKSRKLPKRQESRNTEPSDDALDEYAVPQSGQKRFAKPPQKIKPAAPSVPPISKGKSQSKKQTVNAPETDEDDDDDDEVYKAPKTNTSKAGPEKRETRSSTRLQTGKITKDTRLNVPTRNTTNEAAKKVEKAEKPVPRQPPTSRVAKAQRVEELEDFEDSVTHVNSDRVAKLQPAVRPRTAIPPAEQRKPRPVTDKGAKLMHAISSPSQTVPAATSVATKTKKKAPAAEHRFSTPAEKPIAEQGTTQRHPITVDDDGDDSDDDDAVNAAYQDDYDELVTHEMSQEEPAKQDRPKLEEPSIQSPFTLAQPKHLVGERDRRKTNIIGFDSTGPKNQGVSHRKHTGSNLPLPFEENTSSPDNYNAHEPPVDTTTYYDDTPLMKPLESDRAAKVPIHVSTVGEVASVELGDSALSKSPSTKTVVSVEVSRSYDMAPPPVPKKAVVTGSERGPVKGTHVRLEEKRQKEATPQTRSEAAKSLAHSPSQPPIKQSDAPPRKPQGEETTTKLSGALSKGRTSTGSQSRNEQVAPNSKRPNVQKPQNSTAQKDPVHATRPAQKQPKQDRLDQAHAEPVSNTRVAMIIPNSDHTPEAIAGKDAIGLGLDQTGRPQSRSDQADKPALHQKRSPVAMTKEPAKRQRTNAHGSRQPAALPTTATNPLIRKLSQVADNGSPIPFGEEIPPETDVRQSRHGGSSLLPPIVFAEQPTVDPFAQMIASKQRRDVRQETPLEELPNMHQDWPVQVSQAVTHTGFEGETQLSARFAQASEPERRSQPGQQKDLVRTANVPQKSLGLLNTLRSEVIPQADVQDEAEREKSEEASQADEATEEDDPDKTLVNEISDDEDGDDSESGDSSDSDDSGEAYDPQLLWRKALDSHQGHVYDQLVRIAHRLTVHLKDHETAIEDTSKDYRQDGEKLIDRFEKDNEERLEQYRIRASKMKGALALGFKQVSGILHKDMKDMTVSSDRYGKMLQKQVDAGGRLEQIMKAYHP</sequence>
<feature type="region of interest" description="Disordered" evidence="1">
    <location>
        <begin position="56"/>
        <end position="130"/>
    </location>
</feature>
<feature type="compositionally biased region" description="Polar residues" evidence="1">
    <location>
        <begin position="267"/>
        <end position="276"/>
    </location>
</feature>
<gene>
    <name evidence="2" type="ORF">D6C83_04092</name>
</gene>
<feature type="compositionally biased region" description="Polar residues" evidence="1">
    <location>
        <begin position="217"/>
        <end position="227"/>
    </location>
</feature>
<feature type="compositionally biased region" description="Acidic residues" evidence="1">
    <location>
        <begin position="1188"/>
        <end position="1199"/>
    </location>
</feature>
<name>A0A4T0D8J9_AURPU</name>
<feature type="compositionally biased region" description="Basic and acidic residues" evidence="1">
    <location>
        <begin position="560"/>
        <end position="572"/>
    </location>
</feature>
<feature type="compositionally biased region" description="Acidic residues" evidence="1">
    <location>
        <begin position="1207"/>
        <end position="1229"/>
    </location>
</feature>
<feature type="compositionally biased region" description="Basic and acidic residues" evidence="1">
    <location>
        <begin position="930"/>
        <end position="939"/>
    </location>
</feature>
<feature type="compositionally biased region" description="Basic and acidic residues" evidence="1">
    <location>
        <begin position="828"/>
        <end position="837"/>
    </location>
</feature>
<feature type="compositionally biased region" description="Basic and acidic residues" evidence="1">
    <location>
        <begin position="865"/>
        <end position="875"/>
    </location>
</feature>
<feature type="compositionally biased region" description="Low complexity" evidence="1">
    <location>
        <begin position="101"/>
        <end position="119"/>
    </location>
</feature>